<evidence type="ECO:0000256" key="1">
    <source>
        <dbReference type="ARBA" id="ARBA00004141"/>
    </source>
</evidence>
<evidence type="ECO:0000256" key="10">
    <source>
        <dbReference type="SAM" id="Phobius"/>
    </source>
</evidence>
<dbReference type="GO" id="GO:0006935">
    <property type="term" value="P:chemotaxis"/>
    <property type="evidence" value="ECO:0007669"/>
    <property type="project" value="UniProtKB-KW"/>
</dbReference>
<evidence type="ECO:0000256" key="4">
    <source>
        <dbReference type="ARBA" id="ARBA00022989"/>
    </source>
</evidence>
<evidence type="ECO:0000256" key="7">
    <source>
        <dbReference type="ARBA" id="ARBA00029447"/>
    </source>
</evidence>
<gene>
    <name evidence="13" type="ORF">SAMN04487962_105142</name>
</gene>
<evidence type="ECO:0000259" key="12">
    <source>
        <dbReference type="PROSITE" id="PS50885"/>
    </source>
</evidence>
<evidence type="ECO:0000259" key="11">
    <source>
        <dbReference type="PROSITE" id="PS50111"/>
    </source>
</evidence>
<dbReference type="InterPro" id="IPR004089">
    <property type="entry name" value="MCPsignal_dom"/>
</dbReference>
<dbReference type="InterPro" id="IPR003660">
    <property type="entry name" value="HAMP_dom"/>
</dbReference>
<dbReference type="SMART" id="SM00283">
    <property type="entry name" value="MA"/>
    <property type="match status" value="1"/>
</dbReference>
<sequence length="670" mass="72527">MFNHILRPGTAMMRSLSFRKKFAVIAVVFLVPMLIISTLLLKESADSRQFTTAQRAGLQDLILVRDVLEKVQEHRGMSAAYLNGASQFATPLQALQTGISQSLSRLEMLRFPQEQLVSGLENDWHSLTKGLEEMTPAESFRRHVDLVEGLFSLIDRIGEQSNLILDPSPDTYYLITLVTSSYPGVVEMMGQARGVGVGVAARGKHTDNSQTRLIALSSQIQRDGRDIQHNLQRAESFRDAESNELGVFSREADLAIKSYIGLLEERLIQPGSRMASPDEIVTLATEAITTVYDQFDELVPLVDRALGEREANATGVFNLTLTVLVVVLLSVAYLFTTFYLSVRSGISALMATTSALARGDLTHRVSSSGKDELAEAGASLNDMADEFQSIIRQVSQSAEQTAQASEELSAVTEESAEGVGRQKRETEQVASAMTELSATVREVAENTGKAAEAAGKANQQATEGQQLINRLTDQISDLAEALRKATDSVNSLNGYSQEIGSVVDVINDIAEQTNLLALNAAIEAARAGDNGRGFAVVADEVRSLAKRTQTSTAQIHQSIQRLQSGSGEAVSSMEHSLSESDASVDMVRRTRQAFVEILASVDLISEMGTQIASATEQQSSVSSEMNANIEQIAEVAEQTATSTGQVAQASENLSELAQNLSEQIARFQTE</sequence>
<comment type="similarity">
    <text evidence="7">Belongs to the methyl-accepting chemotaxis (MCP) protein family.</text>
</comment>
<accession>A0A1I0CFX6</accession>
<evidence type="ECO:0000256" key="2">
    <source>
        <dbReference type="ARBA" id="ARBA00022500"/>
    </source>
</evidence>
<dbReference type="Proteomes" id="UP000198762">
    <property type="component" value="Unassembled WGS sequence"/>
</dbReference>
<feature type="domain" description="Methyl-accepting transducer" evidence="11">
    <location>
        <begin position="397"/>
        <end position="633"/>
    </location>
</feature>
<keyword evidence="6 8" id="KW-0807">Transducer</keyword>
<dbReference type="STRING" id="430453.SAMN04487962_105142"/>
<dbReference type="Pfam" id="PF00015">
    <property type="entry name" value="MCPsignal"/>
    <property type="match status" value="1"/>
</dbReference>
<dbReference type="SUPFAM" id="SSF58104">
    <property type="entry name" value="Methyl-accepting chemotaxis protein (MCP) signaling domain"/>
    <property type="match status" value="1"/>
</dbReference>
<dbReference type="GO" id="GO:0007165">
    <property type="term" value="P:signal transduction"/>
    <property type="evidence" value="ECO:0007669"/>
    <property type="project" value="UniProtKB-KW"/>
</dbReference>
<keyword evidence="4 10" id="KW-1133">Transmembrane helix</keyword>
<dbReference type="PROSITE" id="PS50885">
    <property type="entry name" value="HAMP"/>
    <property type="match status" value="1"/>
</dbReference>
<feature type="region of interest" description="Disordered" evidence="9">
    <location>
        <begin position="402"/>
        <end position="430"/>
    </location>
</feature>
<reference evidence="14" key="1">
    <citation type="submission" date="2016-10" db="EMBL/GenBank/DDBJ databases">
        <authorList>
            <person name="Varghese N."/>
            <person name="Submissions S."/>
        </authorList>
    </citation>
    <scope>NUCLEOTIDE SEQUENCE [LARGE SCALE GENOMIC DNA]</scope>
    <source>
        <strain evidence="14">CGMCC 1.6489</strain>
    </source>
</reference>
<dbReference type="SMART" id="SM00304">
    <property type="entry name" value="HAMP"/>
    <property type="match status" value="1"/>
</dbReference>
<protein>
    <submittedName>
        <fullName evidence="13">Methyl-accepting chemotaxis protein</fullName>
    </submittedName>
</protein>
<evidence type="ECO:0000256" key="3">
    <source>
        <dbReference type="ARBA" id="ARBA00022692"/>
    </source>
</evidence>
<keyword evidence="5 10" id="KW-0472">Membrane</keyword>
<dbReference type="Pfam" id="PF00672">
    <property type="entry name" value="HAMP"/>
    <property type="match status" value="1"/>
</dbReference>
<dbReference type="FunFam" id="1.10.287.950:FF:000001">
    <property type="entry name" value="Methyl-accepting chemotaxis sensory transducer"/>
    <property type="match status" value="1"/>
</dbReference>
<dbReference type="AlphaFoldDB" id="A0A1I0CFX6"/>
<evidence type="ECO:0000256" key="8">
    <source>
        <dbReference type="PROSITE-ProRule" id="PRU00284"/>
    </source>
</evidence>
<dbReference type="Gene3D" id="1.10.287.950">
    <property type="entry name" value="Methyl-accepting chemotaxis protein"/>
    <property type="match status" value="1"/>
</dbReference>
<dbReference type="PANTHER" id="PTHR32089:SF120">
    <property type="entry name" value="METHYL-ACCEPTING CHEMOTAXIS PROTEIN TLPQ"/>
    <property type="match status" value="1"/>
</dbReference>
<keyword evidence="3 10" id="KW-0812">Transmembrane</keyword>
<dbReference type="CDD" id="cd06225">
    <property type="entry name" value="HAMP"/>
    <property type="match status" value="1"/>
</dbReference>
<keyword evidence="14" id="KW-1185">Reference proteome</keyword>
<evidence type="ECO:0000313" key="14">
    <source>
        <dbReference type="Proteomes" id="UP000198762"/>
    </source>
</evidence>
<name>A0A1I0CFX6_9GAMM</name>
<dbReference type="OrthoDB" id="5800769at2"/>
<organism evidence="13 14">
    <name type="scientific">Marinobacter segnicrescens</name>
    <dbReference type="NCBI Taxonomy" id="430453"/>
    <lineage>
        <taxon>Bacteria</taxon>
        <taxon>Pseudomonadati</taxon>
        <taxon>Pseudomonadota</taxon>
        <taxon>Gammaproteobacteria</taxon>
        <taxon>Pseudomonadales</taxon>
        <taxon>Marinobacteraceae</taxon>
        <taxon>Marinobacter</taxon>
    </lineage>
</organism>
<dbReference type="PROSITE" id="PS50111">
    <property type="entry name" value="CHEMOTAXIS_TRANSDUC_2"/>
    <property type="match status" value="1"/>
</dbReference>
<dbReference type="EMBL" id="FOHZ01000005">
    <property type="protein sequence ID" value="SET18471.1"/>
    <property type="molecule type" value="Genomic_DNA"/>
</dbReference>
<dbReference type="PANTHER" id="PTHR32089">
    <property type="entry name" value="METHYL-ACCEPTING CHEMOTAXIS PROTEIN MCPB"/>
    <property type="match status" value="1"/>
</dbReference>
<dbReference type="GO" id="GO:0016020">
    <property type="term" value="C:membrane"/>
    <property type="evidence" value="ECO:0007669"/>
    <property type="project" value="UniProtKB-SubCell"/>
</dbReference>
<evidence type="ECO:0000256" key="5">
    <source>
        <dbReference type="ARBA" id="ARBA00023136"/>
    </source>
</evidence>
<keyword evidence="2" id="KW-0145">Chemotaxis</keyword>
<feature type="domain" description="HAMP" evidence="12">
    <location>
        <begin position="340"/>
        <end position="392"/>
    </location>
</feature>
<proteinExistence type="inferred from homology"/>
<evidence type="ECO:0000256" key="9">
    <source>
        <dbReference type="SAM" id="MobiDB-lite"/>
    </source>
</evidence>
<comment type="subcellular location">
    <subcellularLocation>
        <location evidence="1">Membrane</location>
        <topology evidence="1">Multi-pass membrane protein</topology>
    </subcellularLocation>
</comment>
<feature type="transmembrane region" description="Helical" evidence="10">
    <location>
        <begin position="21"/>
        <end position="41"/>
    </location>
</feature>
<evidence type="ECO:0000256" key="6">
    <source>
        <dbReference type="ARBA" id="ARBA00023224"/>
    </source>
</evidence>
<dbReference type="CDD" id="cd11386">
    <property type="entry name" value="MCP_signal"/>
    <property type="match status" value="1"/>
</dbReference>
<evidence type="ECO:0000313" key="13">
    <source>
        <dbReference type="EMBL" id="SET18471.1"/>
    </source>
</evidence>
<feature type="transmembrane region" description="Helical" evidence="10">
    <location>
        <begin position="316"/>
        <end position="340"/>
    </location>
</feature>